<dbReference type="RefSeq" id="WP_087916070.1">
    <property type="nucleotide sequence ID" value="NZ_CP021780.1"/>
</dbReference>
<evidence type="ECO:0000313" key="2">
    <source>
        <dbReference type="Proteomes" id="UP000249890"/>
    </source>
</evidence>
<protein>
    <submittedName>
        <fullName evidence="1">Uncharacterized protein</fullName>
    </submittedName>
</protein>
<organism evidence="1 2">
    <name type="scientific">Paenibacillus donghaensis</name>
    <dbReference type="NCBI Taxonomy" id="414771"/>
    <lineage>
        <taxon>Bacteria</taxon>
        <taxon>Bacillati</taxon>
        <taxon>Bacillota</taxon>
        <taxon>Bacilli</taxon>
        <taxon>Bacillales</taxon>
        <taxon>Paenibacillaceae</taxon>
        <taxon>Paenibacillus</taxon>
    </lineage>
</organism>
<dbReference type="AlphaFoldDB" id="A0A2Z2K9D4"/>
<name>A0A2Z2K9D4_9BACL</name>
<accession>A0A2Z2K9D4</accession>
<dbReference type="EMBL" id="CP021780">
    <property type="protein sequence ID" value="ASA22064.1"/>
    <property type="molecule type" value="Genomic_DNA"/>
</dbReference>
<keyword evidence="2" id="KW-1185">Reference proteome</keyword>
<evidence type="ECO:0000313" key="1">
    <source>
        <dbReference type="EMBL" id="ASA22064.1"/>
    </source>
</evidence>
<reference evidence="1 2" key="1">
    <citation type="submission" date="2017-06" db="EMBL/GenBank/DDBJ databases">
        <title>Complete genome sequence of Paenibacillus donghaensis KCTC 13049T isolated from East Sea sediment, South Korea.</title>
        <authorList>
            <person name="Jung B.K."/>
            <person name="Hong S.-J."/>
            <person name="Shin J.-H."/>
        </authorList>
    </citation>
    <scope>NUCLEOTIDE SEQUENCE [LARGE SCALE GENOMIC DNA]</scope>
    <source>
        <strain evidence="1 2">KCTC 13049</strain>
    </source>
</reference>
<dbReference type="KEGG" id="pdh:B9T62_15545"/>
<sequence>MRLGADLKSEIAAAEEKPTKIKMNPYTLEDIRQDKGCQSDLIDWFPNGGITMFMIPIEIEKNVKKWEFKFEL</sequence>
<gene>
    <name evidence="1" type="ORF">B9T62_15545</name>
</gene>
<proteinExistence type="predicted"/>
<dbReference type="Proteomes" id="UP000249890">
    <property type="component" value="Chromosome"/>
</dbReference>